<dbReference type="Proteomes" id="UP000678393">
    <property type="component" value="Unassembled WGS sequence"/>
</dbReference>
<evidence type="ECO:0000313" key="3">
    <source>
        <dbReference type="Proteomes" id="UP000678393"/>
    </source>
</evidence>
<protein>
    <recommendedName>
        <fullName evidence="4">G-protein coupled receptors family 1 profile domain-containing protein</fullName>
    </recommendedName>
</protein>
<feature type="transmembrane region" description="Helical" evidence="1">
    <location>
        <begin position="41"/>
        <end position="68"/>
    </location>
</feature>
<reference evidence="2" key="1">
    <citation type="submission" date="2021-04" db="EMBL/GenBank/DDBJ databases">
        <authorList>
            <consortium name="Molecular Ecology Group"/>
        </authorList>
    </citation>
    <scope>NUCLEOTIDE SEQUENCE</scope>
</reference>
<keyword evidence="1" id="KW-0472">Membrane</keyword>
<name>A0A8S3YQV8_9EUPU</name>
<dbReference type="OrthoDB" id="6080945at2759"/>
<feature type="transmembrane region" description="Helical" evidence="1">
    <location>
        <begin position="6"/>
        <end position="29"/>
    </location>
</feature>
<comment type="caution">
    <text evidence="2">The sequence shown here is derived from an EMBL/GenBank/DDBJ whole genome shotgun (WGS) entry which is preliminary data.</text>
</comment>
<keyword evidence="1" id="KW-0812">Transmembrane</keyword>
<dbReference type="EMBL" id="CAJHNH020000458">
    <property type="protein sequence ID" value="CAG5117805.1"/>
    <property type="molecule type" value="Genomic_DNA"/>
</dbReference>
<evidence type="ECO:0008006" key="4">
    <source>
        <dbReference type="Google" id="ProtNLM"/>
    </source>
</evidence>
<keyword evidence="1" id="KW-1133">Transmembrane helix</keyword>
<organism evidence="2 3">
    <name type="scientific">Candidula unifasciata</name>
    <dbReference type="NCBI Taxonomy" id="100452"/>
    <lineage>
        <taxon>Eukaryota</taxon>
        <taxon>Metazoa</taxon>
        <taxon>Spiralia</taxon>
        <taxon>Lophotrochozoa</taxon>
        <taxon>Mollusca</taxon>
        <taxon>Gastropoda</taxon>
        <taxon>Heterobranchia</taxon>
        <taxon>Euthyneura</taxon>
        <taxon>Panpulmonata</taxon>
        <taxon>Eupulmonata</taxon>
        <taxon>Stylommatophora</taxon>
        <taxon>Helicina</taxon>
        <taxon>Helicoidea</taxon>
        <taxon>Geomitridae</taxon>
        <taxon>Candidula</taxon>
    </lineage>
</organism>
<evidence type="ECO:0000256" key="1">
    <source>
        <dbReference type="SAM" id="Phobius"/>
    </source>
</evidence>
<sequence length="84" mass="9149">MGTVILFTIGGGVSILGIWSNIFSMVIFYKLGLKDSMSVELFALSLTDLLVALVQFVSCTFYIIGILYPDSSLDIWSLTTLAFG</sequence>
<keyword evidence="3" id="KW-1185">Reference proteome</keyword>
<proteinExistence type="predicted"/>
<evidence type="ECO:0000313" key="2">
    <source>
        <dbReference type="EMBL" id="CAG5117805.1"/>
    </source>
</evidence>
<feature type="non-terminal residue" evidence="2">
    <location>
        <position position="84"/>
    </location>
</feature>
<gene>
    <name evidence="2" type="ORF">CUNI_LOCUS3363</name>
</gene>
<accession>A0A8S3YQV8</accession>
<dbReference type="AlphaFoldDB" id="A0A8S3YQV8"/>